<dbReference type="AlphaFoldDB" id="A0A2A6B9B3"/>
<gene>
    <name evidence="1" type="primary">WBGene00097224</name>
</gene>
<dbReference type="EnsemblMetazoa" id="PPA07670.1">
    <property type="protein sequence ID" value="PPA07670.1"/>
    <property type="gene ID" value="WBGene00097224"/>
</dbReference>
<proteinExistence type="predicted"/>
<organism evidence="1 2">
    <name type="scientific">Pristionchus pacificus</name>
    <name type="common">Parasitic nematode worm</name>
    <dbReference type="NCBI Taxonomy" id="54126"/>
    <lineage>
        <taxon>Eukaryota</taxon>
        <taxon>Metazoa</taxon>
        <taxon>Ecdysozoa</taxon>
        <taxon>Nematoda</taxon>
        <taxon>Chromadorea</taxon>
        <taxon>Rhabditida</taxon>
        <taxon>Rhabditina</taxon>
        <taxon>Diplogasteromorpha</taxon>
        <taxon>Diplogasteroidea</taxon>
        <taxon>Neodiplogasteridae</taxon>
        <taxon>Pristionchus</taxon>
    </lineage>
</organism>
<dbReference type="Proteomes" id="UP000005239">
    <property type="component" value="Unassembled WGS sequence"/>
</dbReference>
<evidence type="ECO:0000313" key="2">
    <source>
        <dbReference type="Proteomes" id="UP000005239"/>
    </source>
</evidence>
<accession>A0A2A6B9B3</accession>
<keyword evidence="2" id="KW-1185">Reference proteome</keyword>
<reference evidence="2" key="1">
    <citation type="journal article" date="2008" name="Nat. Genet.">
        <title>The Pristionchus pacificus genome provides a unique perspective on nematode lifestyle and parasitism.</title>
        <authorList>
            <person name="Dieterich C."/>
            <person name="Clifton S.W."/>
            <person name="Schuster L.N."/>
            <person name="Chinwalla A."/>
            <person name="Delehaunty K."/>
            <person name="Dinkelacker I."/>
            <person name="Fulton L."/>
            <person name="Fulton R."/>
            <person name="Godfrey J."/>
            <person name="Minx P."/>
            <person name="Mitreva M."/>
            <person name="Roeseler W."/>
            <person name="Tian H."/>
            <person name="Witte H."/>
            <person name="Yang S.P."/>
            <person name="Wilson R.K."/>
            <person name="Sommer R.J."/>
        </authorList>
    </citation>
    <scope>NUCLEOTIDE SEQUENCE [LARGE SCALE GENOMIC DNA]</scope>
    <source>
        <strain evidence="2">PS312</strain>
    </source>
</reference>
<reference evidence="1" key="2">
    <citation type="submission" date="2022-06" db="UniProtKB">
        <authorList>
            <consortium name="EnsemblMetazoa"/>
        </authorList>
    </citation>
    <scope>IDENTIFICATION</scope>
    <source>
        <strain evidence="1">PS312</strain>
    </source>
</reference>
<sequence>MMTTIILLSSVLLLPAVISLKCMHNLGVSDIFYFPNGSPSGSSTNTIEMAVLQCPAGLDRCVNFASMNVADYMKLDVATKNADYTSYIKDHNGMVYGRACMSQNDCDTIKAQKADICEGTGGGATSCYCTTDECTGSGVAGVSIVLPLHSNMFNSAVLLLSVIPLASSLQCLFNSTVTNAIYSNGMLVRAYSSNYNLGVNECNEKLKLTRCVTFKAMDISFFNTLDIAQDTSIFVNLIKGNNGKVAGRTCMSEADCTKINAQEAEDCTGIPETSCYCTTDKCTGSAGRILSLIPLLCLATCGYQGAPDGLDERAKRKKLKTSLITVPLWVHFNAVDADRMAA</sequence>
<evidence type="ECO:0000313" key="1">
    <source>
        <dbReference type="EnsemblMetazoa" id="PPA07670.1"/>
    </source>
</evidence>
<protein>
    <submittedName>
        <fullName evidence="1">Uncharacterized protein</fullName>
    </submittedName>
</protein>
<name>A0A2A6B9B3_PRIPA</name>
<accession>A0A8R1YAI3</accession>